<accession>X7F558</accession>
<dbReference type="OrthoDB" id="7066299at2"/>
<organism evidence="7 8">
    <name type="scientific">Roseivivax isoporae LMG 25204</name>
    <dbReference type="NCBI Taxonomy" id="1449351"/>
    <lineage>
        <taxon>Bacteria</taxon>
        <taxon>Pseudomonadati</taxon>
        <taxon>Pseudomonadota</taxon>
        <taxon>Alphaproteobacteria</taxon>
        <taxon>Rhodobacterales</taxon>
        <taxon>Roseobacteraceae</taxon>
        <taxon>Roseivivax</taxon>
    </lineage>
</organism>
<reference evidence="7 8" key="1">
    <citation type="submission" date="2014-01" db="EMBL/GenBank/DDBJ databases">
        <title>Roseivivax isoporae LMG 25204 Genome Sequencing.</title>
        <authorList>
            <person name="Lai Q."/>
            <person name="Li G."/>
            <person name="Shao Z."/>
        </authorList>
    </citation>
    <scope>NUCLEOTIDE SEQUENCE [LARGE SCALE GENOMIC DNA]</scope>
    <source>
        <strain evidence="7 8">LMG 25204</strain>
    </source>
</reference>
<gene>
    <name evidence="7" type="ORF">RISW2_15215</name>
</gene>
<evidence type="ECO:0000256" key="2">
    <source>
        <dbReference type="ARBA" id="ARBA00010631"/>
    </source>
</evidence>
<dbReference type="GO" id="GO:0016020">
    <property type="term" value="C:membrane"/>
    <property type="evidence" value="ECO:0007669"/>
    <property type="project" value="UniProtKB-SubCell"/>
</dbReference>
<dbReference type="STRING" id="1449351.RISW2_15215"/>
<comment type="caution">
    <text evidence="7">The sequence shown here is derived from an EMBL/GenBank/DDBJ whole genome shotgun (WGS) entry which is preliminary data.</text>
</comment>
<sequence>MTPPDTARTRPPQDPHPVWRLVALVAGLLDPPPGRPRILAAWAWGILCHLVFAAAILAMVVGLWSGMTAGIGAVPWPWAALANLALLVQFPFLHSLLLNTRAGRVLPHLAPGGARGHGRTLVSTTYTIIASLQLLALFTLWTPSGIVWWRAEGTALWIVAALHGASWLFLMKSNLDAGAELQSGALGWMSMVQDRAAPWPDMPVRGLFRVIRQPIYVGFSLVLWTVPVWTPDQLLLAAGLTAYNLIAPGALKERRYRARFGDRFARYQARVPYILPGARPSRAPLTEDPADG</sequence>
<evidence type="ECO:0000256" key="1">
    <source>
        <dbReference type="ARBA" id="ARBA00004141"/>
    </source>
</evidence>
<comment type="subcellular location">
    <subcellularLocation>
        <location evidence="1">Membrane</location>
        <topology evidence="1">Multi-pass membrane protein</topology>
    </subcellularLocation>
</comment>
<dbReference type="PANTHER" id="PTHR31040">
    <property type="entry name" value="NURIM"/>
    <property type="match status" value="1"/>
</dbReference>
<name>X7F558_9RHOB</name>
<dbReference type="eggNOG" id="COG2020">
    <property type="taxonomic scope" value="Bacteria"/>
</dbReference>
<feature type="transmembrane region" description="Helical" evidence="6">
    <location>
        <begin position="39"/>
        <end position="64"/>
    </location>
</feature>
<dbReference type="AlphaFoldDB" id="X7F558"/>
<evidence type="ECO:0000256" key="3">
    <source>
        <dbReference type="ARBA" id="ARBA00022692"/>
    </source>
</evidence>
<keyword evidence="4 6" id="KW-1133">Transmembrane helix</keyword>
<keyword evidence="3 6" id="KW-0812">Transmembrane</keyword>
<dbReference type="PANTHER" id="PTHR31040:SF1">
    <property type="entry name" value="NURIM"/>
    <property type="match status" value="1"/>
</dbReference>
<dbReference type="RefSeq" id="WP_051492174.1">
    <property type="nucleotide sequence ID" value="NZ_JAME01000038.1"/>
</dbReference>
<dbReference type="InterPro" id="IPR033580">
    <property type="entry name" value="Nurim-like"/>
</dbReference>
<comment type="similarity">
    <text evidence="2">Belongs to the nurim family.</text>
</comment>
<dbReference type="EMBL" id="JAME01000038">
    <property type="protein sequence ID" value="ETX27204.1"/>
    <property type="molecule type" value="Genomic_DNA"/>
</dbReference>
<feature type="transmembrane region" description="Helical" evidence="6">
    <location>
        <begin position="76"/>
        <end position="99"/>
    </location>
</feature>
<evidence type="ECO:0000256" key="5">
    <source>
        <dbReference type="ARBA" id="ARBA00023136"/>
    </source>
</evidence>
<feature type="transmembrane region" description="Helical" evidence="6">
    <location>
        <begin position="147"/>
        <end position="170"/>
    </location>
</feature>
<protein>
    <submittedName>
        <fullName evidence="7">Uncharacterized protein</fullName>
    </submittedName>
</protein>
<keyword evidence="5 6" id="KW-0472">Membrane</keyword>
<dbReference type="PATRIC" id="fig|1449351.3.peg.3910"/>
<evidence type="ECO:0000313" key="7">
    <source>
        <dbReference type="EMBL" id="ETX27204.1"/>
    </source>
</evidence>
<evidence type="ECO:0000313" key="8">
    <source>
        <dbReference type="Proteomes" id="UP000023430"/>
    </source>
</evidence>
<evidence type="ECO:0000256" key="6">
    <source>
        <dbReference type="SAM" id="Phobius"/>
    </source>
</evidence>
<dbReference type="Gene3D" id="1.20.120.1630">
    <property type="match status" value="1"/>
</dbReference>
<dbReference type="Proteomes" id="UP000023430">
    <property type="component" value="Unassembled WGS sequence"/>
</dbReference>
<evidence type="ECO:0000256" key="4">
    <source>
        <dbReference type="ARBA" id="ARBA00022989"/>
    </source>
</evidence>
<keyword evidence="8" id="KW-1185">Reference proteome</keyword>
<proteinExistence type="inferred from homology"/>
<feature type="transmembrane region" description="Helical" evidence="6">
    <location>
        <begin position="120"/>
        <end position="141"/>
    </location>
</feature>